<dbReference type="InterPro" id="IPR056798">
    <property type="entry name" value="ADH_Fe_C"/>
</dbReference>
<dbReference type="CDD" id="cd08191">
    <property type="entry name" value="Fe-ADH-like"/>
    <property type="match status" value="1"/>
</dbReference>
<dbReference type="PANTHER" id="PTHR11496:SF102">
    <property type="entry name" value="ALCOHOL DEHYDROGENASE 4"/>
    <property type="match status" value="1"/>
</dbReference>
<comment type="caution">
    <text evidence="8">The sequence shown here is derived from an EMBL/GenBank/DDBJ whole genome shotgun (WGS) entry which is preliminary data.</text>
</comment>
<feature type="domain" description="Fe-containing alcohol dehydrogenase-like C-terminal" evidence="7">
    <location>
        <begin position="188"/>
        <end position="398"/>
    </location>
</feature>
<dbReference type="GO" id="GO:0004022">
    <property type="term" value="F:alcohol dehydrogenase (NAD+) activity"/>
    <property type="evidence" value="ECO:0007669"/>
    <property type="project" value="UniProtKB-EC"/>
</dbReference>
<keyword evidence="3 8" id="KW-0560">Oxidoreductase</keyword>
<proteinExistence type="inferred from homology"/>
<dbReference type="InterPro" id="IPR001670">
    <property type="entry name" value="ADH_Fe/GldA"/>
</dbReference>
<dbReference type="Proteomes" id="UP000549457">
    <property type="component" value="Unassembled WGS sequence"/>
</dbReference>
<comment type="catalytic activity">
    <reaction evidence="5">
        <text>a primary alcohol + NAD(+) = an aldehyde + NADH + H(+)</text>
        <dbReference type="Rhea" id="RHEA:10736"/>
        <dbReference type="ChEBI" id="CHEBI:15378"/>
        <dbReference type="ChEBI" id="CHEBI:15734"/>
        <dbReference type="ChEBI" id="CHEBI:17478"/>
        <dbReference type="ChEBI" id="CHEBI:57540"/>
        <dbReference type="ChEBI" id="CHEBI:57945"/>
        <dbReference type="EC" id="1.1.1.1"/>
    </reaction>
</comment>
<dbReference type="InterPro" id="IPR018211">
    <property type="entry name" value="ADH_Fe_CS"/>
</dbReference>
<dbReference type="Pfam" id="PF00465">
    <property type="entry name" value="Fe-ADH"/>
    <property type="match status" value="1"/>
</dbReference>
<organism evidence="8 9">
    <name type="scientific">Amaricoccus macauensis</name>
    <dbReference type="NCBI Taxonomy" id="57001"/>
    <lineage>
        <taxon>Bacteria</taxon>
        <taxon>Pseudomonadati</taxon>
        <taxon>Pseudomonadota</taxon>
        <taxon>Alphaproteobacteria</taxon>
        <taxon>Rhodobacterales</taxon>
        <taxon>Paracoccaceae</taxon>
        <taxon>Amaricoccus</taxon>
    </lineage>
</organism>
<dbReference type="Pfam" id="PF25137">
    <property type="entry name" value="ADH_Fe_C"/>
    <property type="match status" value="1"/>
</dbReference>
<dbReference type="Gene3D" id="1.20.1090.10">
    <property type="entry name" value="Dehydroquinate synthase-like - alpha domain"/>
    <property type="match status" value="1"/>
</dbReference>
<name>A0A840SQK2_9RHOB</name>
<feature type="domain" description="Alcohol dehydrogenase iron-type/glycerol dehydrogenase GldA" evidence="6">
    <location>
        <begin position="10"/>
        <end position="177"/>
    </location>
</feature>
<dbReference type="InterPro" id="IPR039697">
    <property type="entry name" value="Alcohol_dehydrogenase_Fe"/>
</dbReference>
<dbReference type="Gene3D" id="3.40.50.1970">
    <property type="match status" value="1"/>
</dbReference>
<dbReference type="AlphaFoldDB" id="A0A840SQK2"/>
<keyword evidence="4" id="KW-0520">NAD</keyword>
<dbReference type="EMBL" id="JACHFM010000002">
    <property type="protein sequence ID" value="MBB5222748.1"/>
    <property type="molecule type" value="Genomic_DNA"/>
</dbReference>
<sequence>MPTFGALRAPRNIVFGAGQRRATAGFARGLGHSALIVTDSRLADSPELAGLVDSLTAAGVRSAVFGGTVAELPLDCLDAGCEAGRRLGVDLVIGLGGGSCMDAAKIVALILAHGGRPRDYYGEFRVPGPVLPVIALPTTAGTGSEVTPVAVVADPEREVKVGIASPALIPHTAICDPELTYSCPSGLTAVSGADALTHAIEAFTTRRREATGGIVHEHVFLGKNAMSDHYALLAVRHLSGSLKRACEAPGDIAARESVMLGSLAAGLAFGTAGTAAAHAIQYPIGASTHTPHGLGVAVLMPYVMAFNRPACEAELAEIAVAMGVSPAGRDRAELAARAIEAVTALFSSIGIPSTIAGLGVSAAELPLITERAMGSTRLIKNNPRELTLPLMASIVEQSFHGHGAPASSNCEHQE</sequence>
<evidence type="ECO:0000256" key="4">
    <source>
        <dbReference type="ARBA" id="ARBA00023027"/>
    </source>
</evidence>
<comment type="cofactor">
    <cofactor evidence="1">
        <name>Fe cation</name>
        <dbReference type="ChEBI" id="CHEBI:24875"/>
    </cofactor>
</comment>
<reference evidence="8 9" key="1">
    <citation type="submission" date="2020-08" db="EMBL/GenBank/DDBJ databases">
        <title>Genomic Encyclopedia of Type Strains, Phase IV (KMG-IV): sequencing the most valuable type-strain genomes for metagenomic binning, comparative biology and taxonomic classification.</title>
        <authorList>
            <person name="Goeker M."/>
        </authorList>
    </citation>
    <scope>NUCLEOTIDE SEQUENCE [LARGE SCALE GENOMIC DNA]</scope>
    <source>
        <strain evidence="8 9">DSM 101730</strain>
    </source>
</reference>
<comment type="similarity">
    <text evidence="2">Belongs to the iron-containing alcohol dehydrogenase family.</text>
</comment>
<protein>
    <submittedName>
        <fullName evidence="8">Alcohol dehydrogenase</fullName>
        <ecNumber evidence="8">1.1.1.1</ecNumber>
    </submittedName>
</protein>
<evidence type="ECO:0000313" key="8">
    <source>
        <dbReference type="EMBL" id="MBB5222748.1"/>
    </source>
</evidence>
<dbReference type="EC" id="1.1.1.1" evidence="8"/>
<evidence type="ECO:0000259" key="6">
    <source>
        <dbReference type="Pfam" id="PF00465"/>
    </source>
</evidence>
<evidence type="ECO:0000259" key="7">
    <source>
        <dbReference type="Pfam" id="PF25137"/>
    </source>
</evidence>
<dbReference type="GO" id="GO:0046872">
    <property type="term" value="F:metal ion binding"/>
    <property type="evidence" value="ECO:0007669"/>
    <property type="project" value="InterPro"/>
</dbReference>
<keyword evidence="9" id="KW-1185">Reference proteome</keyword>
<evidence type="ECO:0000256" key="1">
    <source>
        <dbReference type="ARBA" id="ARBA00001962"/>
    </source>
</evidence>
<evidence type="ECO:0000313" key="9">
    <source>
        <dbReference type="Proteomes" id="UP000549457"/>
    </source>
</evidence>
<evidence type="ECO:0000256" key="3">
    <source>
        <dbReference type="ARBA" id="ARBA00023002"/>
    </source>
</evidence>
<evidence type="ECO:0000256" key="5">
    <source>
        <dbReference type="ARBA" id="ARBA00049243"/>
    </source>
</evidence>
<dbReference type="RefSeq" id="WP_184150116.1">
    <property type="nucleotide sequence ID" value="NZ_JACHFM010000002.1"/>
</dbReference>
<dbReference type="FunFam" id="3.40.50.1970:FF:000003">
    <property type="entry name" value="Alcohol dehydrogenase, iron-containing"/>
    <property type="match status" value="1"/>
</dbReference>
<evidence type="ECO:0000256" key="2">
    <source>
        <dbReference type="ARBA" id="ARBA00007358"/>
    </source>
</evidence>
<dbReference type="PROSITE" id="PS00913">
    <property type="entry name" value="ADH_IRON_1"/>
    <property type="match status" value="1"/>
</dbReference>
<dbReference type="PANTHER" id="PTHR11496">
    <property type="entry name" value="ALCOHOL DEHYDROGENASE"/>
    <property type="match status" value="1"/>
</dbReference>
<dbReference type="SUPFAM" id="SSF56796">
    <property type="entry name" value="Dehydroquinate synthase-like"/>
    <property type="match status" value="1"/>
</dbReference>
<gene>
    <name evidence="8" type="ORF">HNP73_002684</name>
</gene>
<accession>A0A840SQK2</accession>